<sequence length="154" mass="17369">MRTRTHILFTRDFGETGSSDRSMPCRIIKKDATMCKRLRQISSHKVPPRPSSLLGNLPGARTDEKYKQGTEKVLGGQGKIREVGESIWLARRAASRYVEIRTGPRPLKPRRGCHSIRHQPISTPPQPIPAHSPNLSPDPWPKHGSIHRHVARLV</sequence>
<evidence type="ECO:0000313" key="2">
    <source>
        <dbReference type="EMBL" id="KAK1600456.1"/>
    </source>
</evidence>
<name>A0AAD8VCV3_9PEZI</name>
<protein>
    <submittedName>
        <fullName evidence="2">Uncharacterized protein</fullName>
    </submittedName>
</protein>
<feature type="region of interest" description="Disordered" evidence="1">
    <location>
        <begin position="118"/>
        <end position="143"/>
    </location>
</feature>
<keyword evidence="3" id="KW-1185">Reference proteome</keyword>
<evidence type="ECO:0000313" key="3">
    <source>
        <dbReference type="Proteomes" id="UP001230504"/>
    </source>
</evidence>
<accession>A0AAD8VCV3</accession>
<dbReference type="EMBL" id="JAHLJV010000001">
    <property type="protein sequence ID" value="KAK1600456.1"/>
    <property type="molecule type" value="Genomic_DNA"/>
</dbReference>
<evidence type="ECO:0000256" key="1">
    <source>
        <dbReference type="SAM" id="MobiDB-lite"/>
    </source>
</evidence>
<comment type="caution">
    <text evidence="2">The sequence shown here is derived from an EMBL/GenBank/DDBJ whole genome shotgun (WGS) entry which is preliminary data.</text>
</comment>
<dbReference type="RefSeq" id="XP_060420952.1">
    <property type="nucleotide sequence ID" value="XM_060551452.1"/>
</dbReference>
<dbReference type="Proteomes" id="UP001230504">
    <property type="component" value="Unassembled WGS sequence"/>
</dbReference>
<feature type="region of interest" description="Disordered" evidence="1">
    <location>
        <begin position="42"/>
        <end position="66"/>
    </location>
</feature>
<dbReference type="GeneID" id="85435692"/>
<organism evidence="2 3">
    <name type="scientific">Colletotrichum navitas</name>
    <dbReference type="NCBI Taxonomy" id="681940"/>
    <lineage>
        <taxon>Eukaryota</taxon>
        <taxon>Fungi</taxon>
        <taxon>Dikarya</taxon>
        <taxon>Ascomycota</taxon>
        <taxon>Pezizomycotina</taxon>
        <taxon>Sordariomycetes</taxon>
        <taxon>Hypocreomycetidae</taxon>
        <taxon>Glomerellales</taxon>
        <taxon>Glomerellaceae</taxon>
        <taxon>Colletotrichum</taxon>
        <taxon>Colletotrichum graminicola species complex</taxon>
    </lineage>
</organism>
<reference evidence="2" key="1">
    <citation type="submission" date="2021-06" db="EMBL/GenBank/DDBJ databases">
        <title>Comparative genomics, transcriptomics and evolutionary studies reveal genomic signatures of adaptation to plant cell wall in hemibiotrophic fungi.</title>
        <authorList>
            <consortium name="DOE Joint Genome Institute"/>
            <person name="Baroncelli R."/>
            <person name="Diaz J.F."/>
            <person name="Benocci T."/>
            <person name="Peng M."/>
            <person name="Battaglia E."/>
            <person name="Haridas S."/>
            <person name="Andreopoulos W."/>
            <person name="Labutti K."/>
            <person name="Pangilinan J."/>
            <person name="Floch G.L."/>
            <person name="Makela M.R."/>
            <person name="Henrissat B."/>
            <person name="Grigoriev I.V."/>
            <person name="Crouch J.A."/>
            <person name="De Vries R.P."/>
            <person name="Sukno S.A."/>
            <person name="Thon M.R."/>
        </authorList>
    </citation>
    <scope>NUCLEOTIDE SEQUENCE</scope>
    <source>
        <strain evidence="2">CBS 125086</strain>
    </source>
</reference>
<dbReference type="AlphaFoldDB" id="A0AAD8VCV3"/>
<gene>
    <name evidence="2" type="ORF">LY79DRAFT_20017</name>
</gene>
<proteinExistence type="predicted"/>